<evidence type="ECO:0000256" key="2">
    <source>
        <dbReference type="ARBA" id="ARBA00005336"/>
    </source>
</evidence>
<dbReference type="InterPro" id="IPR017853">
    <property type="entry name" value="GH"/>
</dbReference>
<evidence type="ECO:0000256" key="1">
    <source>
        <dbReference type="ARBA" id="ARBA00000448"/>
    </source>
</evidence>
<name>A0A1G6JFK8_9MICO</name>
<reference evidence="8 9" key="1">
    <citation type="submission" date="2016-09" db="EMBL/GenBank/DDBJ databases">
        <authorList>
            <person name="Capua I."/>
            <person name="De Benedictis P."/>
            <person name="Joannis T."/>
            <person name="Lombin L.H."/>
            <person name="Cattoli G."/>
        </authorList>
    </citation>
    <scope>NUCLEOTIDE SEQUENCE [LARGE SCALE GENOMIC DNA]</scope>
    <source>
        <strain evidence="8 9">NIO-1002</strain>
    </source>
</reference>
<proteinExistence type="inferred from homology"/>
<protein>
    <recommendedName>
        <fullName evidence="3">beta-glucosidase</fullName>
        <ecNumber evidence="3">3.2.1.21</ecNumber>
    </recommendedName>
</protein>
<evidence type="ECO:0000256" key="6">
    <source>
        <dbReference type="ARBA" id="ARBA00023295"/>
    </source>
</evidence>
<dbReference type="InterPro" id="IPR036962">
    <property type="entry name" value="Glyco_hydro_3_N_sf"/>
</dbReference>
<evidence type="ECO:0000256" key="4">
    <source>
        <dbReference type="ARBA" id="ARBA00022729"/>
    </source>
</evidence>
<comment type="catalytic activity">
    <reaction evidence="1">
        <text>Hydrolysis of terminal, non-reducing beta-D-glucosyl residues with release of beta-D-glucose.</text>
        <dbReference type="EC" id="3.2.1.21"/>
    </reaction>
</comment>
<dbReference type="GO" id="GO:0009251">
    <property type="term" value="P:glucan catabolic process"/>
    <property type="evidence" value="ECO:0007669"/>
    <property type="project" value="TreeGrafter"/>
</dbReference>
<feature type="domain" description="Fibronectin type III-like" evidence="7">
    <location>
        <begin position="697"/>
        <end position="766"/>
    </location>
</feature>
<evidence type="ECO:0000313" key="8">
    <source>
        <dbReference type="EMBL" id="SDC17467.1"/>
    </source>
</evidence>
<dbReference type="PANTHER" id="PTHR30620:SF16">
    <property type="entry name" value="LYSOSOMAL BETA GLUCOSIDASE"/>
    <property type="match status" value="1"/>
</dbReference>
<keyword evidence="6" id="KW-0326">Glycosidase</keyword>
<dbReference type="Gene3D" id="3.40.50.1700">
    <property type="entry name" value="Glycoside hydrolase family 3 C-terminal domain"/>
    <property type="match status" value="1"/>
</dbReference>
<accession>A0A1G6JFK8</accession>
<organism evidence="8 9">
    <name type="scientific">Microbacterium enclense</name>
    <dbReference type="NCBI Taxonomy" id="993073"/>
    <lineage>
        <taxon>Bacteria</taxon>
        <taxon>Bacillati</taxon>
        <taxon>Actinomycetota</taxon>
        <taxon>Actinomycetes</taxon>
        <taxon>Micrococcales</taxon>
        <taxon>Microbacteriaceae</taxon>
        <taxon>Microbacterium</taxon>
    </lineage>
</organism>
<dbReference type="SUPFAM" id="SSF52279">
    <property type="entry name" value="Beta-D-glucan exohydrolase, C-terminal domain"/>
    <property type="match status" value="1"/>
</dbReference>
<dbReference type="InterPro" id="IPR051915">
    <property type="entry name" value="Cellulose_Degrad_GH3"/>
</dbReference>
<dbReference type="SMART" id="SM01217">
    <property type="entry name" value="Fn3_like"/>
    <property type="match status" value="1"/>
</dbReference>
<dbReference type="GO" id="GO:0008422">
    <property type="term" value="F:beta-glucosidase activity"/>
    <property type="evidence" value="ECO:0007669"/>
    <property type="project" value="UniProtKB-EC"/>
</dbReference>
<evidence type="ECO:0000256" key="5">
    <source>
        <dbReference type="ARBA" id="ARBA00022801"/>
    </source>
</evidence>
<dbReference type="RefSeq" id="WP_228375906.1">
    <property type="nucleotide sequence ID" value="NZ_FMYG01000003.1"/>
</dbReference>
<dbReference type="SUPFAM" id="SSF51445">
    <property type="entry name" value="(Trans)glycosidases"/>
    <property type="match status" value="1"/>
</dbReference>
<dbReference type="InterPro" id="IPR026891">
    <property type="entry name" value="Fn3-like"/>
</dbReference>
<dbReference type="Pfam" id="PF01915">
    <property type="entry name" value="Glyco_hydro_3_C"/>
    <property type="match status" value="1"/>
</dbReference>
<evidence type="ECO:0000259" key="7">
    <source>
        <dbReference type="SMART" id="SM01217"/>
    </source>
</evidence>
<keyword evidence="4" id="KW-0732">Signal</keyword>
<dbReference type="InterPro" id="IPR002772">
    <property type="entry name" value="Glyco_hydro_3_C"/>
</dbReference>
<dbReference type="PANTHER" id="PTHR30620">
    <property type="entry name" value="PERIPLASMIC BETA-GLUCOSIDASE-RELATED"/>
    <property type="match status" value="1"/>
</dbReference>
<dbReference type="Proteomes" id="UP000183203">
    <property type="component" value="Unassembled WGS sequence"/>
</dbReference>
<sequence>MRDTSAEFMNTALSAPERASALVAEMTVHEKAFQLTMAAPWLYVHADGSPAANAARQADRPVGFICNFGVDDPQVMADTVSRVQRFALEQTRLGIPLLFQAEALSGFLTGGHMVFPTPTGLAATFSPDLVEEMTDLIRRQMRRLGVLHALSPNLDLGMDPRWGRVHETFGEDPYLTASMGVSFVRGLQSGNLSEGIIATAKHFIGYSAPEGGSNLAAFEGGPRRIRDLHAFAFEAAIHDAGLASVMNSYSDVDGVPAAASRAVLTDLLRETLGFEGFVSADYGTIEQIVDRQRAATTPGEAGRLAINAGLDTEFPVPFGFGEALAAEVEAGRVSPDVLDLAAHRILSAKFAVGLFERPYPAETINVAAIADEGVDLSHELARRSVVLLENDGVLPLDGGASIAVIGPHAANVVNQYATYSYPAFRDMMVHMSSGGMGNMIGVDPAMAEWNRDVFTTGPGDAYVRDHLHTRTLGEAISGRAGSVVVEAGCGLVEDLSDEDFARAVEAAAASDVAVLALGGASLWFNGARTEGEGSDSTDISLPAPQRRLAEAVAATGTPVVVVLTQGRAYVLPEAVRNAEALIVASFGGPFGAEAVTEVLFGDVNPSGKLPYSIPRTVGQIPVYHHQRNGTGFQKPLPPDVTHHFLDTPATPLYAFGEGRSYTSFQLVPVEAPAELAVDGVAELVVDASNTGSVDGATVVQLYGSITSSGVTRPGQQLLGFVRVELAAGQTRRVTFRIHGRQLGYTAADGTFCVDPGQMTLWTSLDAFSKADRFTVKVTGDRLPQASGERVFHSDVTVA</sequence>
<keyword evidence="5" id="KW-0378">Hydrolase</keyword>
<dbReference type="InterPro" id="IPR036881">
    <property type="entry name" value="Glyco_hydro_3_C_sf"/>
</dbReference>
<dbReference type="AlphaFoldDB" id="A0A1G6JFK8"/>
<evidence type="ECO:0000256" key="3">
    <source>
        <dbReference type="ARBA" id="ARBA00012744"/>
    </source>
</evidence>
<dbReference type="Gene3D" id="2.60.40.10">
    <property type="entry name" value="Immunoglobulins"/>
    <property type="match status" value="1"/>
</dbReference>
<comment type="similarity">
    <text evidence="2">Belongs to the glycosyl hydrolase 3 family.</text>
</comment>
<dbReference type="Pfam" id="PF00933">
    <property type="entry name" value="Glyco_hydro_3"/>
    <property type="match status" value="1"/>
</dbReference>
<dbReference type="STRING" id="993073.AS029_07750"/>
<evidence type="ECO:0000313" key="9">
    <source>
        <dbReference type="Proteomes" id="UP000183203"/>
    </source>
</evidence>
<dbReference type="EMBL" id="FMYG01000003">
    <property type="protein sequence ID" value="SDC17467.1"/>
    <property type="molecule type" value="Genomic_DNA"/>
</dbReference>
<dbReference type="EC" id="3.2.1.21" evidence="3"/>
<dbReference type="InterPro" id="IPR013783">
    <property type="entry name" value="Ig-like_fold"/>
</dbReference>
<dbReference type="PRINTS" id="PR00133">
    <property type="entry name" value="GLHYDRLASE3"/>
</dbReference>
<gene>
    <name evidence="8" type="ORF">SAMN05216418_1809</name>
</gene>
<dbReference type="Pfam" id="PF14310">
    <property type="entry name" value="Fn3-like"/>
    <property type="match status" value="1"/>
</dbReference>
<dbReference type="Gene3D" id="3.20.20.300">
    <property type="entry name" value="Glycoside hydrolase, family 3, N-terminal domain"/>
    <property type="match status" value="1"/>
</dbReference>
<dbReference type="InterPro" id="IPR001764">
    <property type="entry name" value="Glyco_hydro_3_N"/>
</dbReference>